<dbReference type="InterPro" id="IPR000587">
    <property type="entry name" value="Creatinase_N"/>
</dbReference>
<dbReference type="PRINTS" id="PR00599">
    <property type="entry name" value="MAPEPTIDASE"/>
</dbReference>
<dbReference type="RefSeq" id="WP_092369074.1">
    <property type="nucleotide sequence ID" value="NZ_DAINWJ010000036.1"/>
</dbReference>
<sequence length="402" mass="45126">MQHFSETRNQEEFQNKLQAAMEEQGLDSLILTTPQNVYYATGYLSPFMYNGSNPAGTDIAVVNRTGKVHLVVGQFSQGGAEEQTKGTVEIIGYPTWIFIEDYINPNEKKKDVQPDAYKTYRLAADAARQYRDGGKVGIEAGHIPYDKYLFLQDYLGTENLVDASGLMIKVRSIKTPWEIDILRCSAQIAEKMMNYVMERTETGMTEADLNKMWHQSAWEFTGGHEIVYAYQAHTPGTGFWASAISRERPLEDGDIVRLDGGINLYGYLSDLGRTYAVGNKVAPERQAIFDTLLAARDAGIARMVPGTRLCDVFHTVMKVCVEGALPQYVRGHCGHSISLGPTEEFPMLSPDNETVLKPGMVFCFETPYYSTKYNSYNLEDTLVITENGHELFTNTNRSLFVK</sequence>
<evidence type="ECO:0000313" key="4">
    <source>
        <dbReference type="Proteomes" id="UP000198508"/>
    </source>
</evidence>
<name>A0A1I0JHB7_9FIRM</name>
<organism evidence="3 4">
    <name type="scientific">Enterocloster lavalensis</name>
    <dbReference type="NCBI Taxonomy" id="460384"/>
    <lineage>
        <taxon>Bacteria</taxon>
        <taxon>Bacillati</taxon>
        <taxon>Bacillota</taxon>
        <taxon>Clostridia</taxon>
        <taxon>Lachnospirales</taxon>
        <taxon>Lachnospiraceae</taxon>
        <taxon>Enterocloster</taxon>
    </lineage>
</organism>
<dbReference type="Gene3D" id="3.40.350.10">
    <property type="entry name" value="Creatinase/prolidase N-terminal domain"/>
    <property type="match status" value="1"/>
</dbReference>
<dbReference type="AlphaFoldDB" id="A0A1I0JHB7"/>
<dbReference type="GO" id="GO:0004177">
    <property type="term" value="F:aminopeptidase activity"/>
    <property type="evidence" value="ECO:0007669"/>
    <property type="project" value="UniProtKB-KW"/>
</dbReference>
<dbReference type="SUPFAM" id="SSF55920">
    <property type="entry name" value="Creatinase/aminopeptidase"/>
    <property type="match status" value="1"/>
</dbReference>
<dbReference type="STRING" id="460384.SAMN05216313_13029"/>
<dbReference type="InterPro" id="IPR036005">
    <property type="entry name" value="Creatinase/aminopeptidase-like"/>
</dbReference>
<dbReference type="CDD" id="cd01066">
    <property type="entry name" value="APP_MetAP"/>
    <property type="match status" value="1"/>
</dbReference>
<dbReference type="GeneID" id="93277704"/>
<dbReference type="Pfam" id="PF01321">
    <property type="entry name" value="Creatinase_N"/>
    <property type="match status" value="1"/>
</dbReference>
<dbReference type="Gene3D" id="3.90.230.10">
    <property type="entry name" value="Creatinase/methionine aminopeptidase superfamily"/>
    <property type="match status" value="1"/>
</dbReference>
<evidence type="ECO:0000259" key="2">
    <source>
        <dbReference type="Pfam" id="PF01321"/>
    </source>
</evidence>
<dbReference type="SUPFAM" id="SSF53092">
    <property type="entry name" value="Creatinase/prolidase N-terminal domain"/>
    <property type="match status" value="1"/>
</dbReference>
<evidence type="ECO:0000259" key="1">
    <source>
        <dbReference type="Pfam" id="PF00557"/>
    </source>
</evidence>
<accession>A0A1I0JHB7</accession>
<protein>
    <submittedName>
        <fullName evidence="3">Xaa-Pro aminopeptidase</fullName>
    </submittedName>
</protein>
<dbReference type="GO" id="GO:0008235">
    <property type="term" value="F:metalloexopeptidase activity"/>
    <property type="evidence" value="ECO:0007669"/>
    <property type="project" value="UniProtKB-ARBA"/>
</dbReference>
<feature type="domain" description="Peptidase M24" evidence="1">
    <location>
        <begin position="181"/>
        <end position="386"/>
    </location>
</feature>
<evidence type="ECO:0000313" key="3">
    <source>
        <dbReference type="EMBL" id="SEU09686.1"/>
    </source>
</evidence>
<dbReference type="Pfam" id="PF00557">
    <property type="entry name" value="Peptidase_M24"/>
    <property type="match status" value="1"/>
</dbReference>
<dbReference type="PANTHER" id="PTHR46112">
    <property type="entry name" value="AMINOPEPTIDASE"/>
    <property type="match status" value="1"/>
</dbReference>
<keyword evidence="3" id="KW-0378">Hydrolase</keyword>
<keyword evidence="3" id="KW-0031">Aminopeptidase</keyword>
<dbReference type="EMBL" id="FOIM01000030">
    <property type="protein sequence ID" value="SEU09686.1"/>
    <property type="molecule type" value="Genomic_DNA"/>
</dbReference>
<dbReference type="InterPro" id="IPR050659">
    <property type="entry name" value="Peptidase_M24B"/>
</dbReference>
<keyword evidence="3" id="KW-0645">Protease</keyword>
<dbReference type="InterPro" id="IPR001714">
    <property type="entry name" value="Pept_M24_MAP"/>
</dbReference>
<dbReference type="InterPro" id="IPR000994">
    <property type="entry name" value="Pept_M24"/>
</dbReference>
<proteinExistence type="predicted"/>
<dbReference type="InterPro" id="IPR029149">
    <property type="entry name" value="Creatin/AminoP/Spt16_N"/>
</dbReference>
<dbReference type="PANTHER" id="PTHR46112:SF2">
    <property type="entry name" value="XAA-PRO AMINOPEPTIDASE P-RELATED"/>
    <property type="match status" value="1"/>
</dbReference>
<gene>
    <name evidence="3" type="ORF">SAMN05216313_13029</name>
</gene>
<dbReference type="Proteomes" id="UP000198508">
    <property type="component" value="Unassembled WGS sequence"/>
</dbReference>
<reference evidence="4" key="1">
    <citation type="submission" date="2016-10" db="EMBL/GenBank/DDBJ databases">
        <authorList>
            <person name="Varghese N."/>
            <person name="Submissions S."/>
        </authorList>
    </citation>
    <scope>NUCLEOTIDE SEQUENCE [LARGE SCALE GENOMIC DNA]</scope>
    <source>
        <strain evidence="4">NLAE-zl-G277</strain>
    </source>
</reference>
<feature type="domain" description="Creatinase N-terminal" evidence="2">
    <location>
        <begin position="15"/>
        <end position="173"/>
    </location>
</feature>
<keyword evidence="4" id="KW-1185">Reference proteome</keyword>